<dbReference type="EMBL" id="JASBNA010000019">
    <property type="protein sequence ID" value="KAK7685632.1"/>
    <property type="molecule type" value="Genomic_DNA"/>
</dbReference>
<proteinExistence type="predicted"/>
<name>A0AAW0G7A2_9APHY</name>
<comment type="caution">
    <text evidence="1">The sequence shown here is derived from an EMBL/GenBank/DDBJ whole genome shotgun (WGS) entry which is preliminary data.</text>
</comment>
<accession>A0AAW0G7A2</accession>
<organism evidence="1 2">
    <name type="scientific">Cerrena zonata</name>
    <dbReference type="NCBI Taxonomy" id="2478898"/>
    <lineage>
        <taxon>Eukaryota</taxon>
        <taxon>Fungi</taxon>
        <taxon>Dikarya</taxon>
        <taxon>Basidiomycota</taxon>
        <taxon>Agaricomycotina</taxon>
        <taxon>Agaricomycetes</taxon>
        <taxon>Polyporales</taxon>
        <taxon>Cerrenaceae</taxon>
        <taxon>Cerrena</taxon>
    </lineage>
</organism>
<keyword evidence="2" id="KW-1185">Reference proteome</keyword>
<evidence type="ECO:0008006" key="3">
    <source>
        <dbReference type="Google" id="ProtNLM"/>
    </source>
</evidence>
<evidence type="ECO:0000313" key="1">
    <source>
        <dbReference type="EMBL" id="KAK7685632.1"/>
    </source>
</evidence>
<dbReference type="AlphaFoldDB" id="A0AAW0G7A2"/>
<evidence type="ECO:0000313" key="2">
    <source>
        <dbReference type="Proteomes" id="UP001385951"/>
    </source>
</evidence>
<protein>
    <recommendedName>
        <fullName evidence="3">F-box domain-containing protein</fullName>
    </recommendedName>
</protein>
<gene>
    <name evidence="1" type="ORF">QCA50_010976</name>
</gene>
<sequence>MHHCLTIDKILERIAGFVAAYSPDDSNRHRMEELRINISDKKSLLSFILTCRTFAELGLDVLWRRLDTIFPLAFAFFPNVSPRLKATDHSTKVIGFVRIPGPEDWIQFSRYARRLKTLVHSHNALCNVDTRFLAEFSLHRRTINLFPNLSALSWRDSRQDRFPYISLFMGPSLTQVDIMIFSEDMYIAFWDVLRHSAPAIRIIYIHVVELELSNLALDSLTNALQSLKQLRGLCNSVPLIDGGLELSLGHLDYLSSIPTLQFLQYQFQVKPNLDMAREVATTSEEGFPSLEGLAVHIRSDDAMDLLCIYMKHLRLPKLTEFSVCFYQQPLAVQLLQLCEALANKCQLKTVIIKSQCIDWNTSIPYIITDSTVESLFTLPLTSSFGLINLPHKVTAHSLSKMATSWPNLTKLAIGFNFSPSTVPYDLIQVQDLDVFAGKLPRLSFLLITLDMKVTDSLKSQLSVRADCHSASNALELNIMHTVLPDTLAQTQIAAYLTGLFPNVQVEGHDPKIEEFKTLIELFKQVRGVAN</sequence>
<reference evidence="1 2" key="1">
    <citation type="submission" date="2022-09" db="EMBL/GenBank/DDBJ databases">
        <authorList>
            <person name="Palmer J.M."/>
        </authorList>
    </citation>
    <scope>NUCLEOTIDE SEQUENCE [LARGE SCALE GENOMIC DNA]</scope>
    <source>
        <strain evidence="1 2">DSM 7382</strain>
    </source>
</reference>
<dbReference type="Gene3D" id="3.80.10.10">
    <property type="entry name" value="Ribonuclease Inhibitor"/>
    <property type="match status" value="1"/>
</dbReference>
<dbReference type="Proteomes" id="UP001385951">
    <property type="component" value="Unassembled WGS sequence"/>
</dbReference>
<dbReference type="InterPro" id="IPR032675">
    <property type="entry name" value="LRR_dom_sf"/>
</dbReference>